<dbReference type="EMBL" id="FQYP01000010">
    <property type="protein sequence ID" value="SHJ55924.1"/>
    <property type="molecule type" value="Genomic_DNA"/>
</dbReference>
<protein>
    <submittedName>
        <fullName evidence="1">Uncharacterized protein</fullName>
    </submittedName>
</protein>
<dbReference type="RefSeq" id="WP_073320732.1">
    <property type="nucleotide sequence ID" value="NZ_FQYP01000010.1"/>
</dbReference>
<accession>A0A1M6KAK9</accession>
<keyword evidence="2" id="KW-1185">Reference proteome</keyword>
<organism evidence="1 2">
    <name type="scientific">Aquimarina spongiae</name>
    <dbReference type="NCBI Taxonomy" id="570521"/>
    <lineage>
        <taxon>Bacteria</taxon>
        <taxon>Pseudomonadati</taxon>
        <taxon>Bacteroidota</taxon>
        <taxon>Flavobacteriia</taxon>
        <taxon>Flavobacteriales</taxon>
        <taxon>Flavobacteriaceae</taxon>
        <taxon>Aquimarina</taxon>
    </lineage>
</organism>
<sequence>MKKKHFYFRPELKVAVSVPNPDPTESTMRVFIPINVNHNSVYVEAEFRKAYSGIYILNFKLTCNEKPGKSNIKFCCISIKNAYNNNKINMIVIKTQVIDNSSIDGRRPGNYLLHNYPNWENDPIEFELKTNLEEEKLISPNRDAKKEIPILENPNLVFDNESNDSCTIPPNSNSNGG</sequence>
<reference evidence="2" key="1">
    <citation type="submission" date="2016-11" db="EMBL/GenBank/DDBJ databases">
        <authorList>
            <person name="Varghese N."/>
            <person name="Submissions S."/>
        </authorList>
    </citation>
    <scope>NUCLEOTIDE SEQUENCE [LARGE SCALE GENOMIC DNA]</scope>
    <source>
        <strain evidence="2">DSM 22623</strain>
    </source>
</reference>
<dbReference type="AlphaFoldDB" id="A0A1M6KAK9"/>
<dbReference type="Proteomes" id="UP000184432">
    <property type="component" value="Unassembled WGS sequence"/>
</dbReference>
<name>A0A1M6KAK9_9FLAO</name>
<evidence type="ECO:0000313" key="2">
    <source>
        <dbReference type="Proteomes" id="UP000184432"/>
    </source>
</evidence>
<evidence type="ECO:0000313" key="1">
    <source>
        <dbReference type="EMBL" id="SHJ55924.1"/>
    </source>
</evidence>
<dbReference type="STRING" id="570521.SAMN04488508_110165"/>
<gene>
    <name evidence="1" type="ORF">SAMN04488508_110165</name>
</gene>
<proteinExistence type="predicted"/>